<evidence type="ECO:0000313" key="1">
    <source>
        <dbReference type="EMBL" id="ETN73850.1"/>
    </source>
</evidence>
<dbReference type="AlphaFoldDB" id="W2SW58"/>
<sequence>MFVIEMQRTENRSDNQETIPICNYKHTVEECKGTNRNHKLTRVKFEKSRIAHIHTVDSSNADTSAAAWLHFGGFFTMD</sequence>
<keyword evidence="2" id="KW-1185">Reference proteome</keyword>
<evidence type="ECO:0000313" key="2">
    <source>
        <dbReference type="Proteomes" id="UP000053676"/>
    </source>
</evidence>
<dbReference type="EMBL" id="KI660409">
    <property type="protein sequence ID" value="ETN73850.1"/>
    <property type="molecule type" value="Genomic_DNA"/>
</dbReference>
<organism evidence="1 2">
    <name type="scientific">Necator americanus</name>
    <name type="common">Human hookworm</name>
    <dbReference type="NCBI Taxonomy" id="51031"/>
    <lineage>
        <taxon>Eukaryota</taxon>
        <taxon>Metazoa</taxon>
        <taxon>Ecdysozoa</taxon>
        <taxon>Nematoda</taxon>
        <taxon>Chromadorea</taxon>
        <taxon>Rhabditida</taxon>
        <taxon>Rhabditina</taxon>
        <taxon>Rhabditomorpha</taxon>
        <taxon>Strongyloidea</taxon>
        <taxon>Ancylostomatidae</taxon>
        <taxon>Bunostominae</taxon>
        <taxon>Necator</taxon>
    </lineage>
</organism>
<gene>
    <name evidence="1" type="ORF">NECAME_04243</name>
</gene>
<name>W2SW58_NECAM</name>
<protein>
    <submittedName>
        <fullName evidence="1">Uncharacterized protein</fullName>
    </submittedName>
</protein>
<dbReference type="Proteomes" id="UP000053676">
    <property type="component" value="Unassembled WGS sequence"/>
</dbReference>
<proteinExistence type="predicted"/>
<accession>W2SW58</accession>
<dbReference type="KEGG" id="nai:NECAME_04243"/>
<reference evidence="2" key="1">
    <citation type="journal article" date="2014" name="Nat. Genet.">
        <title>Genome of the human hookworm Necator americanus.</title>
        <authorList>
            <person name="Tang Y.T."/>
            <person name="Gao X."/>
            <person name="Rosa B.A."/>
            <person name="Abubucker S."/>
            <person name="Hallsworth-Pepin K."/>
            <person name="Martin J."/>
            <person name="Tyagi R."/>
            <person name="Heizer E."/>
            <person name="Zhang X."/>
            <person name="Bhonagiri-Palsikar V."/>
            <person name="Minx P."/>
            <person name="Warren W.C."/>
            <person name="Wang Q."/>
            <person name="Zhan B."/>
            <person name="Hotez P.J."/>
            <person name="Sternberg P.W."/>
            <person name="Dougall A."/>
            <person name="Gaze S.T."/>
            <person name="Mulvenna J."/>
            <person name="Sotillo J."/>
            <person name="Ranganathan S."/>
            <person name="Rabelo E.M."/>
            <person name="Wilson R.K."/>
            <person name="Felgner P.L."/>
            <person name="Bethony J."/>
            <person name="Hawdon J.M."/>
            <person name="Gasser R.B."/>
            <person name="Loukas A."/>
            <person name="Mitreva M."/>
        </authorList>
    </citation>
    <scope>NUCLEOTIDE SEQUENCE [LARGE SCALE GENOMIC DNA]</scope>
</reference>